<keyword evidence="5" id="KW-1185">Reference proteome</keyword>
<dbReference type="SUPFAM" id="SSF55729">
    <property type="entry name" value="Acyl-CoA N-acyltransferases (Nat)"/>
    <property type="match status" value="1"/>
</dbReference>
<proteinExistence type="predicted"/>
<comment type="caution">
    <text evidence="3">The sequence shown here is derived from an EMBL/GenBank/DDBJ whole genome shotgun (WGS) entry which is preliminary data.</text>
</comment>
<dbReference type="EMBL" id="WNKZ01000038">
    <property type="protein sequence ID" value="MTV53930.1"/>
    <property type="molecule type" value="Genomic_DNA"/>
</dbReference>
<dbReference type="PROSITE" id="PS51186">
    <property type="entry name" value="GNAT"/>
    <property type="match status" value="1"/>
</dbReference>
<reference evidence="5" key="2">
    <citation type="journal article" date="2019" name="Int. J. Syst. Evol. Microbiol.">
        <title>The Global Catalogue of Microorganisms (GCM) 10K type strain sequencing project: providing services to taxonomists for standard genome sequencing and annotation.</title>
        <authorList>
            <consortium name="The Broad Institute Genomics Platform"/>
            <consortium name="The Broad Institute Genome Sequencing Center for Infectious Disease"/>
            <person name="Wu L."/>
            <person name="Ma J."/>
        </authorList>
    </citation>
    <scope>NUCLEOTIDE SEQUENCE [LARGE SCALE GENOMIC DNA]</scope>
    <source>
        <strain evidence="5">CGMCC 1.15931</strain>
    </source>
</reference>
<dbReference type="Gene3D" id="3.40.630.30">
    <property type="match status" value="1"/>
</dbReference>
<dbReference type="InterPro" id="IPR016181">
    <property type="entry name" value="Acyl_CoA_acyltransferase"/>
</dbReference>
<dbReference type="OrthoDB" id="9801656at2"/>
<protein>
    <submittedName>
        <fullName evidence="2 3">N-acetyltransferase</fullName>
    </submittedName>
</protein>
<evidence type="ECO:0000313" key="3">
    <source>
        <dbReference type="EMBL" id="MTV53930.1"/>
    </source>
</evidence>
<reference evidence="2" key="4">
    <citation type="submission" date="2024-05" db="EMBL/GenBank/DDBJ databases">
        <authorList>
            <person name="Sun Q."/>
            <person name="Zhou Y."/>
        </authorList>
    </citation>
    <scope>NUCLEOTIDE SEQUENCE</scope>
    <source>
        <strain evidence="2">CGMCC 1.15931</strain>
    </source>
</reference>
<evidence type="ECO:0000259" key="1">
    <source>
        <dbReference type="PROSITE" id="PS51186"/>
    </source>
</evidence>
<dbReference type="PANTHER" id="PTHR43792:SF1">
    <property type="entry name" value="N-ACETYLTRANSFERASE DOMAIN-CONTAINING PROTEIN"/>
    <property type="match status" value="1"/>
</dbReference>
<dbReference type="EMBL" id="BMKG01000010">
    <property type="protein sequence ID" value="GGC03554.1"/>
    <property type="molecule type" value="Genomic_DNA"/>
</dbReference>
<feature type="domain" description="N-acetyltransferase" evidence="1">
    <location>
        <begin position="7"/>
        <end position="166"/>
    </location>
</feature>
<dbReference type="InterPro" id="IPR000182">
    <property type="entry name" value="GNAT_dom"/>
</dbReference>
<dbReference type="Proteomes" id="UP000430634">
    <property type="component" value="Unassembled WGS sequence"/>
</dbReference>
<dbReference type="InterPro" id="IPR051531">
    <property type="entry name" value="N-acetyltransferase"/>
</dbReference>
<dbReference type="RefSeq" id="WP_155471230.1">
    <property type="nucleotide sequence ID" value="NZ_BMKG01000010.1"/>
</dbReference>
<dbReference type="Proteomes" id="UP000622638">
    <property type="component" value="Unassembled WGS sequence"/>
</dbReference>
<keyword evidence="3" id="KW-0808">Transferase</keyword>
<reference evidence="2" key="1">
    <citation type="journal article" date="2014" name="Int. J. Syst. Evol. Microbiol.">
        <title>Complete genome of a new Firmicutes species belonging to the dominant human colonic microbiota ('Ruminococcus bicirculans') reveals two chromosomes and a selective capacity to utilize plant glucans.</title>
        <authorList>
            <consortium name="NISC Comparative Sequencing Program"/>
            <person name="Wegmann U."/>
            <person name="Louis P."/>
            <person name="Goesmann A."/>
            <person name="Henrissat B."/>
            <person name="Duncan S.H."/>
            <person name="Flint H.J."/>
        </authorList>
    </citation>
    <scope>NUCLEOTIDE SEQUENCE</scope>
    <source>
        <strain evidence="2">CGMCC 1.15931</strain>
    </source>
</reference>
<gene>
    <name evidence="2" type="ORF">GCM10011572_26950</name>
    <name evidence="3" type="ORF">GM672_14460</name>
</gene>
<name>A0A6I3SXI0_9BURK</name>
<reference evidence="3 4" key="3">
    <citation type="submission" date="2019-11" db="EMBL/GenBank/DDBJ databases">
        <title>Type strains purchased from KCTC, JCM and DSMZ.</title>
        <authorList>
            <person name="Lu H."/>
        </authorList>
    </citation>
    <scope>NUCLEOTIDE SEQUENCE [LARGE SCALE GENOMIC DNA]</scope>
    <source>
        <strain evidence="3 4">KCTC 52429</strain>
    </source>
</reference>
<dbReference type="GO" id="GO:0016747">
    <property type="term" value="F:acyltransferase activity, transferring groups other than amino-acyl groups"/>
    <property type="evidence" value="ECO:0007669"/>
    <property type="project" value="InterPro"/>
</dbReference>
<dbReference type="Pfam" id="PF13302">
    <property type="entry name" value="Acetyltransf_3"/>
    <property type="match status" value="1"/>
</dbReference>
<evidence type="ECO:0000313" key="2">
    <source>
        <dbReference type="EMBL" id="GGC03554.1"/>
    </source>
</evidence>
<sequence length="188" mass="20653">MIETERLLLRPWRDEDVAPFVAMNEVPAVIEHLPGPVTAAQARAFFDAQNALVDRTGTAFLAMSLKATDELIGFVGVRYQDFDTPFAPCHEIGWRLALPHWGRGLALEGAVAALRHGFDTLGLDEIVAITVPANVRSRRLMTRLGMVHDVNGDFDHPALPREHRLARHVLYRIGKDAVIPAALPPAAG</sequence>
<organism evidence="3 4">
    <name type="scientific">Pseudoduganella buxea</name>
    <dbReference type="NCBI Taxonomy" id="1949069"/>
    <lineage>
        <taxon>Bacteria</taxon>
        <taxon>Pseudomonadati</taxon>
        <taxon>Pseudomonadota</taxon>
        <taxon>Betaproteobacteria</taxon>
        <taxon>Burkholderiales</taxon>
        <taxon>Oxalobacteraceae</taxon>
        <taxon>Telluria group</taxon>
        <taxon>Pseudoduganella</taxon>
    </lineage>
</organism>
<evidence type="ECO:0000313" key="5">
    <source>
        <dbReference type="Proteomes" id="UP000622638"/>
    </source>
</evidence>
<dbReference type="AlphaFoldDB" id="A0A6I3SXI0"/>
<accession>A0A6I3SXI0</accession>
<evidence type="ECO:0000313" key="4">
    <source>
        <dbReference type="Proteomes" id="UP000430634"/>
    </source>
</evidence>
<dbReference type="PANTHER" id="PTHR43792">
    <property type="entry name" value="GNAT FAMILY, PUTATIVE (AFU_ORTHOLOGUE AFUA_3G00765)-RELATED-RELATED"/>
    <property type="match status" value="1"/>
</dbReference>